<dbReference type="KEGG" id="thd:BHV28_15370"/>
<feature type="transmembrane region" description="Helical" evidence="1">
    <location>
        <begin position="27"/>
        <end position="48"/>
    </location>
</feature>
<evidence type="ECO:0000259" key="2">
    <source>
        <dbReference type="Pfam" id="PF02698"/>
    </source>
</evidence>
<dbReference type="AlphaFoldDB" id="A0A1U9JWG1"/>
<protein>
    <recommendedName>
        <fullName evidence="2">DUF218 domain-containing protein</fullName>
    </recommendedName>
</protein>
<dbReference type="GO" id="GO:0005886">
    <property type="term" value="C:plasma membrane"/>
    <property type="evidence" value="ECO:0007669"/>
    <property type="project" value="TreeGrafter"/>
</dbReference>
<name>A0A1U9JWG1_9HYPH</name>
<gene>
    <name evidence="3" type="ORF">BHV28_15370</name>
</gene>
<dbReference type="InterPro" id="IPR003848">
    <property type="entry name" value="DUF218"/>
</dbReference>
<keyword evidence="1" id="KW-1133">Transmembrane helix</keyword>
<keyword evidence="1" id="KW-0812">Transmembrane</keyword>
<evidence type="ECO:0000313" key="4">
    <source>
        <dbReference type="Proteomes" id="UP000188912"/>
    </source>
</evidence>
<feature type="domain" description="DUF218" evidence="2">
    <location>
        <begin position="65"/>
        <end position="204"/>
    </location>
</feature>
<keyword evidence="4" id="KW-1185">Reference proteome</keyword>
<dbReference type="Proteomes" id="UP000188912">
    <property type="component" value="Chromosome"/>
</dbReference>
<evidence type="ECO:0000256" key="1">
    <source>
        <dbReference type="SAM" id="Phobius"/>
    </source>
</evidence>
<accession>A0A1U9JWG1</accession>
<reference evidence="3 4" key="2">
    <citation type="journal article" date="2016" name="Sci. Rep.">
        <title>The genome of Rhizobiales bacteria in predatory ants reveals urease gene functions but no genes for nitrogen fixation.</title>
        <authorList>
            <person name="Neuvonen M.M."/>
            <person name="Tamarit D."/>
            <person name="Naslund K."/>
            <person name="Liebig J."/>
            <person name="Feldhaar H."/>
            <person name="Moran N.A."/>
            <person name="Guy L."/>
            <person name="Andersson S.G."/>
        </authorList>
    </citation>
    <scope>NUCLEOTIDE SEQUENCE [LARGE SCALE GENOMIC DNA]</scope>
    <source>
        <strain evidence="3 4">Hsal</strain>
    </source>
</reference>
<dbReference type="PANTHER" id="PTHR30336">
    <property type="entry name" value="INNER MEMBRANE PROTEIN, PROBABLE PERMEASE"/>
    <property type="match status" value="1"/>
</dbReference>
<dbReference type="CDD" id="cd06259">
    <property type="entry name" value="YdcF-like"/>
    <property type="match status" value="1"/>
</dbReference>
<dbReference type="STRING" id="1902579.BHV28_15370"/>
<dbReference type="Pfam" id="PF02698">
    <property type="entry name" value="DUF218"/>
    <property type="match status" value="1"/>
</dbReference>
<dbReference type="GO" id="GO:0000270">
    <property type="term" value="P:peptidoglycan metabolic process"/>
    <property type="evidence" value="ECO:0007669"/>
    <property type="project" value="TreeGrafter"/>
</dbReference>
<dbReference type="PANTHER" id="PTHR30336:SF4">
    <property type="entry name" value="ENVELOPE BIOGENESIS FACTOR ELYC"/>
    <property type="match status" value="1"/>
</dbReference>
<reference evidence="3 4" key="1">
    <citation type="journal article" date="2010" name="Science">
        <title>Genomic comparison of the ants Camponotus floridanus and Harpegnathos saltator.</title>
        <authorList>
            <person name="Bonasio R."/>
            <person name="Zhang G."/>
            <person name="Ye C."/>
            <person name="Mutti N.S."/>
            <person name="Fang X."/>
            <person name="Qin N."/>
            <person name="Donahue G."/>
            <person name="Yang P."/>
            <person name="Li Q."/>
            <person name="Li C."/>
            <person name="Zhang P."/>
            <person name="Huang Z."/>
            <person name="Berger S.L."/>
            <person name="Reinberg D."/>
            <person name="Wang J."/>
            <person name="Liebig J."/>
        </authorList>
    </citation>
    <scope>NUCLEOTIDE SEQUENCE [LARGE SCALE GENOMIC DNA]</scope>
    <source>
        <strain evidence="3 4">Hsal</strain>
    </source>
</reference>
<evidence type="ECO:0000313" key="3">
    <source>
        <dbReference type="EMBL" id="AQS42217.1"/>
    </source>
</evidence>
<dbReference type="GO" id="GO:0043164">
    <property type="term" value="P:Gram-negative-bacterium-type cell wall biogenesis"/>
    <property type="evidence" value="ECO:0007669"/>
    <property type="project" value="TreeGrafter"/>
</dbReference>
<keyword evidence="1" id="KW-0472">Membrane</keyword>
<dbReference type="EMBL" id="CP017315">
    <property type="protein sequence ID" value="AQS42217.1"/>
    <property type="molecule type" value="Genomic_DNA"/>
</dbReference>
<dbReference type="InterPro" id="IPR051599">
    <property type="entry name" value="Cell_Envelope_Assoc"/>
</dbReference>
<sequence length="216" mass="24510">MGRHRKTDQMPEAAAPRRLRRRLSRHLPPLLLFCVFALVLFGGGFVYFCEHISRIKAPLPLPVSDGILVLTGGRSRLETGIELLERGRGRRLLISGVNPQTSRDSLMRITQTDPALFECCVDLGRDALNTSGNAEESAAWVQEHGYHRVYVVTNNYHMPRALKELRRSMPGIDFIPYPVVQEAAVEESALQFVERQRVLMGEYVKFLGVSLRNLLW</sequence>
<proteinExistence type="predicted"/>
<organism evidence="3 4">
    <name type="scientific">Candidatus Tokpelaia hoelldobleri</name>
    <dbReference type="NCBI Taxonomy" id="1902579"/>
    <lineage>
        <taxon>Bacteria</taxon>
        <taxon>Pseudomonadati</taxon>
        <taxon>Pseudomonadota</taxon>
        <taxon>Alphaproteobacteria</taxon>
        <taxon>Hyphomicrobiales</taxon>
        <taxon>Candidatus Tokpelaia</taxon>
    </lineage>
</organism>